<protein>
    <submittedName>
        <fullName evidence="1">Uncharacterized protein</fullName>
    </submittedName>
</protein>
<organism evidence="1 2">
    <name type="scientific">Gordonia cholesterolivorans</name>
    <dbReference type="NCBI Taxonomy" id="559625"/>
    <lineage>
        <taxon>Bacteria</taxon>
        <taxon>Bacillati</taxon>
        <taxon>Actinomycetota</taxon>
        <taxon>Actinomycetes</taxon>
        <taxon>Mycobacteriales</taxon>
        <taxon>Gordoniaceae</taxon>
        <taxon>Gordonia</taxon>
    </lineage>
</organism>
<sequence>MTGYHERLTQLPRWRGGALVAFGSQMCHTAPRVGDLVIREATQTRPGVPRRIASVREDTRDGRRVWIIEHTPIDDEPATSARESTGFWQDVGWPRLPEHYPVCAKCHDLMPCEHSVIDTIAKQNAEKLDRFADPNVCPACREVITHRQKVIVFQTNLHGLSTVAFHTRRKCIREAREYDRQVHHQDGEYQLNCPGAFRGGLDSDGLPVSYCTEEHCRGQRMHHMRGGWWQNAYIEQPDGYHRVEDHR</sequence>
<name>A0ABP5UC77_9ACTN</name>
<dbReference type="EMBL" id="BAAARB010000005">
    <property type="protein sequence ID" value="GAA2376413.1"/>
    <property type="molecule type" value="Genomic_DNA"/>
</dbReference>
<evidence type="ECO:0000313" key="2">
    <source>
        <dbReference type="Proteomes" id="UP001501170"/>
    </source>
</evidence>
<accession>A0ABP5UC77</accession>
<dbReference type="Proteomes" id="UP001501170">
    <property type="component" value="Unassembled WGS sequence"/>
</dbReference>
<comment type="caution">
    <text evidence="1">The sequence shown here is derived from an EMBL/GenBank/DDBJ whole genome shotgun (WGS) entry which is preliminary data.</text>
</comment>
<dbReference type="RefSeq" id="WP_346075688.1">
    <property type="nucleotide sequence ID" value="NZ_BAAARB010000005.1"/>
</dbReference>
<gene>
    <name evidence="1" type="ORF">GCM10009855_14670</name>
</gene>
<reference evidence="2" key="1">
    <citation type="journal article" date="2019" name="Int. J. Syst. Evol. Microbiol.">
        <title>The Global Catalogue of Microorganisms (GCM) 10K type strain sequencing project: providing services to taxonomists for standard genome sequencing and annotation.</title>
        <authorList>
            <consortium name="The Broad Institute Genomics Platform"/>
            <consortium name="The Broad Institute Genome Sequencing Center for Infectious Disease"/>
            <person name="Wu L."/>
            <person name="Ma J."/>
        </authorList>
    </citation>
    <scope>NUCLEOTIDE SEQUENCE [LARGE SCALE GENOMIC DNA]</scope>
    <source>
        <strain evidence="2">JCM 16227</strain>
    </source>
</reference>
<proteinExistence type="predicted"/>
<keyword evidence="2" id="KW-1185">Reference proteome</keyword>
<evidence type="ECO:0000313" key="1">
    <source>
        <dbReference type="EMBL" id="GAA2376413.1"/>
    </source>
</evidence>